<dbReference type="InterPro" id="IPR001995">
    <property type="entry name" value="Peptidase_A2_cat"/>
</dbReference>
<keyword evidence="1" id="KW-0378">Hydrolase</keyword>
<dbReference type="AlphaFoldDB" id="A0A163JFR3"/>
<proteinExistence type="predicted"/>
<dbReference type="GO" id="GO:0004190">
    <property type="term" value="F:aspartic-type endopeptidase activity"/>
    <property type="evidence" value="ECO:0007669"/>
    <property type="project" value="InterPro"/>
</dbReference>
<evidence type="ECO:0000256" key="1">
    <source>
        <dbReference type="ARBA" id="ARBA00022801"/>
    </source>
</evidence>
<name>A0A163JFR3_ABSGL</name>
<gene>
    <name evidence="4" type="primary">ABSGL_04637.1 scaffold 5626</name>
</gene>
<dbReference type="Gene3D" id="2.40.70.10">
    <property type="entry name" value="Acid Proteases"/>
    <property type="match status" value="1"/>
</dbReference>
<dbReference type="InParanoid" id="A0A163JFR3"/>
<dbReference type="SUPFAM" id="SSF50630">
    <property type="entry name" value="Acid proteases"/>
    <property type="match status" value="1"/>
</dbReference>
<feature type="region of interest" description="Disordered" evidence="2">
    <location>
        <begin position="44"/>
        <end position="79"/>
    </location>
</feature>
<sequence>MKYNGYTTSSNNHSNHVAFSNHMKRSHESTSGPMKRVKQHCDLHPHQSSHSTANCWNRPGNEHLRPSRWRGPKHAPTENPHVQAITSTHTDQDMEYTDLRQISEGKAKSTLLRQAPNNHLLYTPITIHNKRMIGMIDTGADVSVISRRLVELYKIPFKINTGTLSLAGANNTIKRI</sequence>
<dbReference type="EMBL" id="LT552422">
    <property type="protein sequence ID" value="SAL99063.1"/>
    <property type="molecule type" value="Genomic_DNA"/>
</dbReference>
<reference evidence="4" key="1">
    <citation type="submission" date="2016-04" db="EMBL/GenBank/DDBJ databases">
        <authorList>
            <person name="Evans L.H."/>
            <person name="Alamgir A."/>
            <person name="Owens N."/>
            <person name="Weber N.D."/>
            <person name="Virtaneva K."/>
            <person name="Barbian K."/>
            <person name="Babar A."/>
            <person name="Rosenke K."/>
        </authorList>
    </citation>
    <scope>NUCLEOTIDE SEQUENCE [LARGE SCALE GENOMIC DNA]</scope>
    <source>
        <strain evidence="4">CBS 101.48</strain>
    </source>
</reference>
<dbReference type="CDD" id="cd00303">
    <property type="entry name" value="retropepsin_like"/>
    <property type="match status" value="1"/>
</dbReference>
<accession>A0A163JFR3</accession>
<feature type="compositionally biased region" description="Polar residues" evidence="2">
    <location>
        <begin position="46"/>
        <end position="55"/>
    </location>
</feature>
<protein>
    <recommendedName>
        <fullName evidence="3">Peptidase A2 domain-containing protein</fullName>
    </recommendedName>
</protein>
<evidence type="ECO:0000313" key="5">
    <source>
        <dbReference type="Proteomes" id="UP000078561"/>
    </source>
</evidence>
<feature type="domain" description="Peptidase A2" evidence="3">
    <location>
        <begin position="132"/>
        <end position="176"/>
    </location>
</feature>
<keyword evidence="5" id="KW-1185">Reference proteome</keyword>
<dbReference type="PROSITE" id="PS50175">
    <property type="entry name" value="ASP_PROT_RETROV"/>
    <property type="match status" value="1"/>
</dbReference>
<evidence type="ECO:0000313" key="4">
    <source>
        <dbReference type="EMBL" id="SAL99063.1"/>
    </source>
</evidence>
<dbReference type="GO" id="GO:0006508">
    <property type="term" value="P:proteolysis"/>
    <property type="evidence" value="ECO:0007669"/>
    <property type="project" value="InterPro"/>
</dbReference>
<feature type="non-terminal residue" evidence="4">
    <location>
        <position position="176"/>
    </location>
</feature>
<organism evidence="4">
    <name type="scientific">Absidia glauca</name>
    <name type="common">Pin mould</name>
    <dbReference type="NCBI Taxonomy" id="4829"/>
    <lineage>
        <taxon>Eukaryota</taxon>
        <taxon>Fungi</taxon>
        <taxon>Fungi incertae sedis</taxon>
        <taxon>Mucoromycota</taxon>
        <taxon>Mucoromycotina</taxon>
        <taxon>Mucoromycetes</taxon>
        <taxon>Mucorales</taxon>
        <taxon>Cunninghamellaceae</taxon>
        <taxon>Absidia</taxon>
    </lineage>
</organism>
<dbReference type="Proteomes" id="UP000078561">
    <property type="component" value="Unassembled WGS sequence"/>
</dbReference>
<evidence type="ECO:0000259" key="3">
    <source>
        <dbReference type="PROSITE" id="PS50175"/>
    </source>
</evidence>
<dbReference type="InterPro" id="IPR021109">
    <property type="entry name" value="Peptidase_aspartic_dom_sf"/>
</dbReference>
<evidence type="ECO:0000256" key="2">
    <source>
        <dbReference type="SAM" id="MobiDB-lite"/>
    </source>
</evidence>